<dbReference type="HOGENOM" id="CLU_467509_0_0_7"/>
<feature type="signal peptide" evidence="1">
    <location>
        <begin position="1"/>
        <end position="25"/>
    </location>
</feature>
<dbReference type="OrthoDB" id="5414714at2"/>
<evidence type="ECO:0000313" key="2">
    <source>
        <dbReference type="EMBL" id="AFM24898.1"/>
    </source>
</evidence>
<evidence type="ECO:0000313" key="3">
    <source>
        <dbReference type="Proteomes" id="UP000006055"/>
    </source>
</evidence>
<reference evidence="3" key="1">
    <citation type="submission" date="2012-06" db="EMBL/GenBank/DDBJ databases">
        <title>Complete sequence of chromosome of Desulfomonile tiedjei DSM 6799.</title>
        <authorList>
            <person name="Lucas S."/>
            <person name="Copeland A."/>
            <person name="Lapidus A."/>
            <person name="Glavina del Rio T."/>
            <person name="Dalin E."/>
            <person name="Tice H."/>
            <person name="Bruce D."/>
            <person name="Goodwin L."/>
            <person name="Pitluck S."/>
            <person name="Peters L."/>
            <person name="Ovchinnikova G."/>
            <person name="Zeytun A."/>
            <person name="Lu M."/>
            <person name="Kyrpides N."/>
            <person name="Mavromatis K."/>
            <person name="Ivanova N."/>
            <person name="Brettin T."/>
            <person name="Detter J.C."/>
            <person name="Han C."/>
            <person name="Larimer F."/>
            <person name="Land M."/>
            <person name="Hauser L."/>
            <person name="Markowitz V."/>
            <person name="Cheng J.-F."/>
            <person name="Hugenholtz P."/>
            <person name="Woyke T."/>
            <person name="Wu D."/>
            <person name="Spring S."/>
            <person name="Schroeder M."/>
            <person name="Brambilla E."/>
            <person name="Klenk H.-P."/>
            <person name="Eisen J.A."/>
        </authorList>
    </citation>
    <scope>NUCLEOTIDE SEQUENCE [LARGE SCALE GENOMIC DNA]</scope>
    <source>
        <strain evidence="3">ATCC 49306 / DSM 6799 / DCB-1</strain>
    </source>
</reference>
<protein>
    <recommendedName>
        <fullName evidence="4">Porin</fullName>
    </recommendedName>
</protein>
<keyword evidence="3" id="KW-1185">Reference proteome</keyword>
<dbReference type="Proteomes" id="UP000006055">
    <property type="component" value="Chromosome"/>
</dbReference>
<sequence length="567" mass="63039">MPFVRSSIVLICIVLVSFVSSPASAWEFSMDGGFNYVYEYYGQQGNQGFFGQFNVDRSVGVGGLSAGDYTAVNAWVGRQIGRQGNDFAAGSDAVKAYQNLELWPQFTVTKAIRFRGKYRLGAYGDPNNSDYLTNTKPGTNVATSDGQWTMWWVVAQTPLGQIAVGKRPEAFGTGLQFNGYSNNTTEGLALIAPYGPLRLSLALRPQWLLQPDYELNSRYNFFNILDKNNLRQLSVRVFANYQNGPVDIGIFWAGMRWHAGKESQGLIVTVPPTGAATRNTFYPYDVLLNLGTFYLKYNNGRFFFNTELAYYNEIIDTLVTALPGPRYKESWRYMAETGIMAGPTKVSFLYAFMPGPDRRGGALINKQPYTQGAGQGAYDVFRPYSYLLGYAYGSGVNAFNVNGDGYINAAWVLASRVDYSVAANLNVFSSFLWAERSSHGYGWGYLRPNQTATAVRTVNAAGTLVDTVTWTPVLTYKQHRNAPNIPDTALGWEVTTGFDWKLLERYTLGGLISYWQPGKWFKYASIDRSIPGWDTQTDSTPAYPFGTNPDRTIDPILGGCVSLTVDF</sequence>
<feature type="chain" id="PRO_5003686990" description="Porin" evidence="1">
    <location>
        <begin position="26"/>
        <end position="567"/>
    </location>
</feature>
<dbReference type="AlphaFoldDB" id="I4C5Q7"/>
<dbReference type="EMBL" id="CP003360">
    <property type="protein sequence ID" value="AFM24898.1"/>
    <property type="molecule type" value="Genomic_DNA"/>
</dbReference>
<keyword evidence="1" id="KW-0732">Signal</keyword>
<accession>I4C5Q7</accession>
<dbReference type="KEGG" id="dti:Desti_2207"/>
<name>I4C5Q7_DESTA</name>
<evidence type="ECO:0000256" key="1">
    <source>
        <dbReference type="SAM" id="SignalP"/>
    </source>
</evidence>
<evidence type="ECO:0008006" key="4">
    <source>
        <dbReference type="Google" id="ProtNLM"/>
    </source>
</evidence>
<gene>
    <name evidence="2" type="ordered locus">Desti_2207</name>
</gene>
<proteinExistence type="predicted"/>
<organism evidence="2 3">
    <name type="scientific">Desulfomonile tiedjei (strain ATCC 49306 / DSM 6799 / DCB-1)</name>
    <dbReference type="NCBI Taxonomy" id="706587"/>
    <lineage>
        <taxon>Bacteria</taxon>
        <taxon>Pseudomonadati</taxon>
        <taxon>Thermodesulfobacteriota</taxon>
        <taxon>Desulfomonilia</taxon>
        <taxon>Desulfomonilales</taxon>
        <taxon>Desulfomonilaceae</taxon>
        <taxon>Desulfomonile</taxon>
    </lineage>
</organism>
<dbReference type="RefSeq" id="WP_014810041.1">
    <property type="nucleotide sequence ID" value="NC_018025.1"/>
</dbReference>